<proteinExistence type="predicted"/>
<dbReference type="EMBL" id="MU273575">
    <property type="protein sequence ID" value="KAI0031579.1"/>
    <property type="molecule type" value="Genomic_DNA"/>
</dbReference>
<sequence>MSHSPITTESPRILPSPATPHADEQDSPAGSDDSTVQVNPRRFGVYMDSPPNFNLDMSHGTGRESISDNQAAKGIVDAQGEPKTGLQADIASASGDERSRKSTDVPKEMAGGNTGLDEGIYFIIKEDGSIAPSTADGTDAF</sequence>
<name>A0ACB8QIC0_9AGAM</name>
<reference evidence="1" key="1">
    <citation type="submission" date="2021-02" db="EMBL/GenBank/DDBJ databases">
        <authorList>
            <consortium name="DOE Joint Genome Institute"/>
            <person name="Ahrendt S."/>
            <person name="Looney B.P."/>
            <person name="Miyauchi S."/>
            <person name="Morin E."/>
            <person name="Drula E."/>
            <person name="Courty P.E."/>
            <person name="Chicoki N."/>
            <person name="Fauchery L."/>
            <person name="Kohler A."/>
            <person name="Kuo A."/>
            <person name="Labutti K."/>
            <person name="Pangilinan J."/>
            <person name="Lipzen A."/>
            <person name="Riley R."/>
            <person name="Andreopoulos W."/>
            <person name="He G."/>
            <person name="Johnson J."/>
            <person name="Barry K.W."/>
            <person name="Grigoriev I.V."/>
            <person name="Nagy L."/>
            <person name="Hibbett D."/>
            <person name="Henrissat B."/>
            <person name="Matheny P.B."/>
            <person name="Labbe J."/>
            <person name="Martin F."/>
        </authorList>
    </citation>
    <scope>NUCLEOTIDE SEQUENCE</scope>
    <source>
        <strain evidence="1">EC-137</strain>
    </source>
</reference>
<evidence type="ECO:0000313" key="1">
    <source>
        <dbReference type="EMBL" id="KAI0031579.1"/>
    </source>
</evidence>
<organism evidence="1 2">
    <name type="scientific">Vararia minispora EC-137</name>
    <dbReference type="NCBI Taxonomy" id="1314806"/>
    <lineage>
        <taxon>Eukaryota</taxon>
        <taxon>Fungi</taxon>
        <taxon>Dikarya</taxon>
        <taxon>Basidiomycota</taxon>
        <taxon>Agaricomycotina</taxon>
        <taxon>Agaricomycetes</taxon>
        <taxon>Russulales</taxon>
        <taxon>Lachnocladiaceae</taxon>
        <taxon>Vararia</taxon>
    </lineage>
</organism>
<evidence type="ECO:0000313" key="2">
    <source>
        <dbReference type="Proteomes" id="UP000814128"/>
    </source>
</evidence>
<reference evidence="1" key="2">
    <citation type="journal article" date="2022" name="New Phytol.">
        <title>Evolutionary transition to the ectomycorrhizal habit in the genomes of a hyperdiverse lineage of mushroom-forming fungi.</title>
        <authorList>
            <person name="Looney B."/>
            <person name="Miyauchi S."/>
            <person name="Morin E."/>
            <person name="Drula E."/>
            <person name="Courty P.E."/>
            <person name="Kohler A."/>
            <person name="Kuo A."/>
            <person name="LaButti K."/>
            <person name="Pangilinan J."/>
            <person name="Lipzen A."/>
            <person name="Riley R."/>
            <person name="Andreopoulos W."/>
            <person name="He G."/>
            <person name="Johnson J."/>
            <person name="Nolan M."/>
            <person name="Tritt A."/>
            <person name="Barry K.W."/>
            <person name="Grigoriev I.V."/>
            <person name="Nagy L.G."/>
            <person name="Hibbett D."/>
            <person name="Henrissat B."/>
            <person name="Matheny P.B."/>
            <person name="Labbe J."/>
            <person name="Martin F.M."/>
        </authorList>
    </citation>
    <scope>NUCLEOTIDE SEQUENCE</scope>
    <source>
        <strain evidence="1">EC-137</strain>
    </source>
</reference>
<comment type="caution">
    <text evidence="1">The sequence shown here is derived from an EMBL/GenBank/DDBJ whole genome shotgun (WGS) entry which is preliminary data.</text>
</comment>
<accession>A0ACB8QIC0</accession>
<keyword evidence="2" id="KW-1185">Reference proteome</keyword>
<dbReference type="Proteomes" id="UP000814128">
    <property type="component" value="Unassembled WGS sequence"/>
</dbReference>
<protein>
    <submittedName>
        <fullName evidence="1">Uncharacterized protein</fullName>
    </submittedName>
</protein>
<gene>
    <name evidence="1" type="ORF">K488DRAFT_86702</name>
</gene>